<dbReference type="SMART" id="SM00276">
    <property type="entry name" value="GLECT"/>
    <property type="match status" value="2"/>
</dbReference>
<name>A0A0N4UQ91_DRAME</name>
<organism evidence="5 7">
    <name type="scientific">Dracunculus medinensis</name>
    <name type="common">Guinea worm</name>
    <dbReference type="NCBI Taxonomy" id="318479"/>
    <lineage>
        <taxon>Eukaryota</taxon>
        <taxon>Metazoa</taxon>
        <taxon>Ecdysozoa</taxon>
        <taxon>Nematoda</taxon>
        <taxon>Chromadorea</taxon>
        <taxon>Rhabditida</taxon>
        <taxon>Spirurina</taxon>
        <taxon>Dracunculoidea</taxon>
        <taxon>Dracunculidae</taxon>
        <taxon>Dracunculus</taxon>
    </lineage>
</organism>
<proteinExistence type="predicted"/>
<gene>
    <name evidence="4" type="ORF">DME_LOCUS3682</name>
</gene>
<dbReference type="InterPro" id="IPR001079">
    <property type="entry name" value="Galectin_CRD"/>
</dbReference>
<sequence>MAASNDNKIFTLPYRSKLTEKIEPGQTLMIKGRPSDDAKRFAINLHRDTPDFSGNDVPLHINIRFDENKIVFNSFTKGAWGKEERQKNPLKKKFPFDIRIRAHDNKFVIYVDRKEVKEFEHRVPLQWVTHLSIEGDAQINHVQWGGKYYVSNSSFSLYFLRSFEDQKNGDNRPVPYESGIAGDGLTPGKALLIYGIPEKKAKRFNLNLLKKNGDIALHLNPRFDEKARTKKFICACGKAGNIIRNSLLSGQWGKEEYEGMNPFARASIFDLELKNEQHAFQILVNGKHFASYAHRTDPNEIVGLQIQGDVEITGIQIV</sequence>
<dbReference type="InterPro" id="IPR013320">
    <property type="entry name" value="ConA-like_dom_sf"/>
</dbReference>
<evidence type="ECO:0000313" key="4">
    <source>
        <dbReference type="EMBL" id="VDN53709.1"/>
    </source>
</evidence>
<dbReference type="SMART" id="SM00908">
    <property type="entry name" value="Gal-bind_lectin"/>
    <property type="match status" value="2"/>
</dbReference>
<evidence type="ECO:0000256" key="2">
    <source>
        <dbReference type="RuleBase" id="RU102079"/>
    </source>
</evidence>
<dbReference type="PANTHER" id="PTHR11346">
    <property type="entry name" value="GALECTIN"/>
    <property type="match status" value="1"/>
</dbReference>
<dbReference type="Proteomes" id="UP000274756">
    <property type="component" value="Unassembled WGS sequence"/>
</dbReference>
<dbReference type="InterPro" id="IPR044156">
    <property type="entry name" value="Galectin-like"/>
</dbReference>
<evidence type="ECO:0000313" key="6">
    <source>
        <dbReference type="Proteomes" id="UP000274756"/>
    </source>
</evidence>
<dbReference type="GO" id="GO:0030246">
    <property type="term" value="F:carbohydrate binding"/>
    <property type="evidence" value="ECO:0007669"/>
    <property type="project" value="UniProtKB-UniRule"/>
</dbReference>
<dbReference type="AlphaFoldDB" id="A0A0N4UQ91"/>
<dbReference type="FunFam" id="2.60.120.200:FF:000145">
    <property type="entry name" value="Galectin"/>
    <property type="match status" value="1"/>
</dbReference>
<dbReference type="PANTHER" id="PTHR11346:SF93">
    <property type="entry name" value="GALECTIN DOMAIN-CONTAINING PROTEIN"/>
    <property type="match status" value="1"/>
</dbReference>
<dbReference type="CDD" id="cd00070">
    <property type="entry name" value="GLECT"/>
    <property type="match status" value="2"/>
</dbReference>
<evidence type="ECO:0000256" key="1">
    <source>
        <dbReference type="ARBA" id="ARBA00022734"/>
    </source>
</evidence>
<feature type="domain" description="Galectin" evidence="3">
    <location>
        <begin position="14"/>
        <end position="145"/>
    </location>
</feature>
<reference evidence="4 6" key="2">
    <citation type="submission" date="2018-11" db="EMBL/GenBank/DDBJ databases">
        <authorList>
            <consortium name="Pathogen Informatics"/>
        </authorList>
    </citation>
    <scope>NUCLEOTIDE SEQUENCE [LARGE SCALE GENOMIC DNA]</scope>
</reference>
<dbReference type="OrthoDB" id="6251307at2759"/>
<evidence type="ECO:0000259" key="3">
    <source>
        <dbReference type="PROSITE" id="PS51304"/>
    </source>
</evidence>
<dbReference type="GO" id="GO:0016936">
    <property type="term" value="F:galactoside binding"/>
    <property type="evidence" value="ECO:0007669"/>
    <property type="project" value="TreeGrafter"/>
</dbReference>
<dbReference type="EMBL" id="UYYG01000167">
    <property type="protein sequence ID" value="VDN53709.1"/>
    <property type="molecule type" value="Genomic_DNA"/>
</dbReference>
<evidence type="ECO:0000313" key="7">
    <source>
        <dbReference type="WBParaSite" id="DME_0001016601-mRNA-1"/>
    </source>
</evidence>
<dbReference type="Pfam" id="PF00337">
    <property type="entry name" value="Gal-bind_lectin"/>
    <property type="match status" value="2"/>
</dbReference>
<dbReference type="Gene3D" id="2.60.120.200">
    <property type="match status" value="2"/>
</dbReference>
<dbReference type="STRING" id="318479.A0A0N4UQ91"/>
<keyword evidence="1 2" id="KW-0430">Lectin</keyword>
<dbReference type="WBParaSite" id="DME_0001016601-mRNA-1">
    <property type="protein sequence ID" value="DME_0001016601-mRNA-1"/>
    <property type="gene ID" value="DME_0001016601"/>
</dbReference>
<keyword evidence="6" id="KW-1185">Reference proteome</keyword>
<feature type="domain" description="Galectin" evidence="3">
    <location>
        <begin position="177"/>
        <end position="318"/>
    </location>
</feature>
<dbReference type="SUPFAM" id="SSF49899">
    <property type="entry name" value="Concanavalin A-like lectins/glucanases"/>
    <property type="match status" value="2"/>
</dbReference>
<evidence type="ECO:0000313" key="5">
    <source>
        <dbReference type="Proteomes" id="UP000038040"/>
    </source>
</evidence>
<reference evidence="7" key="1">
    <citation type="submission" date="2017-02" db="UniProtKB">
        <authorList>
            <consortium name="WormBaseParasite"/>
        </authorList>
    </citation>
    <scope>IDENTIFICATION</scope>
</reference>
<protein>
    <recommendedName>
        <fullName evidence="2">Galectin</fullName>
    </recommendedName>
</protein>
<dbReference type="PROSITE" id="PS51304">
    <property type="entry name" value="GALECTIN"/>
    <property type="match status" value="2"/>
</dbReference>
<accession>A0A0N4UQ91</accession>
<dbReference type="Proteomes" id="UP000038040">
    <property type="component" value="Unplaced"/>
</dbReference>